<feature type="chain" id="PRO_5046314069" description="Secreted protein" evidence="1">
    <location>
        <begin position="34"/>
        <end position="149"/>
    </location>
</feature>
<evidence type="ECO:0000313" key="2">
    <source>
        <dbReference type="EMBL" id="MDQ1032602.1"/>
    </source>
</evidence>
<organism evidence="2 3">
    <name type="scientific">Streptomyces umbrinus</name>
    <dbReference type="NCBI Taxonomy" id="67370"/>
    <lineage>
        <taxon>Bacteria</taxon>
        <taxon>Bacillati</taxon>
        <taxon>Actinomycetota</taxon>
        <taxon>Actinomycetes</taxon>
        <taxon>Kitasatosporales</taxon>
        <taxon>Streptomycetaceae</taxon>
        <taxon>Streptomyces</taxon>
        <taxon>Streptomyces phaeochromogenes group</taxon>
    </lineage>
</organism>
<accession>A0ABU0TAJ3</accession>
<keyword evidence="3" id="KW-1185">Reference proteome</keyword>
<dbReference type="Proteomes" id="UP001230328">
    <property type="component" value="Unassembled WGS sequence"/>
</dbReference>
<dbReference type="RefSeq" id="WP_307529483.1">
    <property type="nucleotide sequence ID" value="NZ_JAUSZI010000002.1"/>
</dbReference>
<feature type="signal peptide" evidence="1">
    <location>
        <begin position="1"/>
        <end position="33"/>
    </location>
</feature>
<protein>
    <recommendedName>
        <fullName evidence="4">Secreted protein</fullName>
    </recommendedName>
</protein>
<name>A0ABU0TAJ3_9ACTN</name>
<gene>
    <name evidence="2" type="ORF">QF035_010184</name>
</gene>
<dbReference type="EMBL" id="JAUSZI010000002">
    <property type="protein sequence ID" value="MDQ1032602.1"/>
    <property type="molecule type" value="Genomic_DNA"/>
</dbReference>
<sequence>MRTRHKSRVFTLLAASAVLVGSSLTLGAGNAAAATWTFEKGPSYSDGTFSIIAYNNGRYAGLMEWRGDPLSGYPGDAFRVFDKLSDGRGMEAKMILPVTGRKATTRGHSAEYFSPWSTGDLTEGTKVTIQLCSVAGDYADCSFAYSGHA</sequence>
<evidence type="ECO:0000313" key="3">
    <source>
        <dbReference type="Proteomes" id="UP001230328"/>
    </source>
</evidence>
<reference evidence="2 3" key="1">
    <citation type="submission" date="2023-07" db="EMBL/GenBank/DDBJ databases">
        <title>Comparative genomics of wheat-associated soil bacteria to identify genetic determinants of phenazine resistance.</title>
        <authorList>
            <person name="Mouncey N."/>
        </authorList>
    </citation>
    <scope>NUCLEOTIDE SEQUENCE [LARGE SCALE GENOMIC DNA]</scope>
    <source>
        <strain evidence="2 3">V2I4</strain>
    </source>
</reference>
<evidence type="ECO:0000256" key="1">
    <source>
        <dbReference type="SAM" id="SignalP"/>
    </source>
</evidence>
<comment type="caution">
    <text evidence="2">The sequence shown here is derived from an EMBL/GenBank/DDBJ whole genome shotgun (WGS) entry which is preliminary data.</text>
</comment>
<keyword evidence="1" id="KW-0732">Signal</keyword>
<proteinExistence type="predicted"/>
<evidence type="ECO:0008006" key="4">
    <source>
        <dbReference type="Google" id="ProtNLM"/>
    </source>
</evidence>